<accession>W6ZGU7</accession>
<evidence type="ECO:0008006" key="4">
    <source>
        <dbReference type="Google" id="ProtNLM"/>
    </source>
</evidence>
<keyword evidence="3" id="KW-1185">Reference proteome</keyword>
<feature type="chain" id="PRO_5004887486" description="Secreted protein" evidence="1">
    <location>
        <begin position="23"/>
        <end position="87"/>
    </location>
</feature>
<dbReference type="Proteomes" id="UP000054032">
    <property type="component" value="Unassembled WGS sequence"/>
</dbReference>
<organism evidence="2 3">
    <name type="scientific">Bipolaris oryzae ATCC 44560</name>
    <dbReference type="NCBI Taxonomy" id="930090"/>
    <lineage>
        <taxon>Eukaryota</taxon>
        <taxon>Fungi</taxon>
        <taxon>Dikarya</taxon>
        <taxon>Ascomycota</taxon>
        <taxon>Pezizomycotina</taxon>
        <taxon>Dothideomycetes</taxon>
        <taxon>Pleosporomycetidae</taxon>
        <taxon>Pleosporales</taxon>
        <taxon>Pleosporineae</taxon>
        <taxon>Pleosporaceae</taxon>
        <taxon>Bipolaris</taxon>
    </lineage>
</organism>
<dbReference type="OrthoDB" id="10340246at2759"/>
<gene>
    <name evidence="2" type="ORF">COCMIDRAFT_102773</name>
</gene>
<dbReference type="AlphaFoldDB" id="W6ZGU7"/>
<dbReference type="RefSeq" id="XP_007690762.1">
    <property type="nucleotide sequence ID" value="XM_007692572.1"/>
</dbReference>
<protein>
    <recommendedName>
        <fullName evidence="4">Secreted protein</fullName>
    </recommendedName>
</protein>
<proteinExistence type="predicted"/>
<name>W6ZGU7_COCMI</name>
<evidence type="ECO:0000313" key="3">
    <source>
        <dbReference type="Proteomes" id="UP000054032"/>
    </source>
</evidence>
<dbReference type="GeneID" id="19118154"/>
<dbReference type="EMBL" id="KI964051">
    <property type="protein sequence ID" value="EUC42726.1"/>
    <property type="molecule type" value="Genomic_DNA"/>
</dbReference>
<sequence>MLRGNTLCFRWGWLGLFPFVTWNNVSEIGGMGVGRGGYGGLWEEERNIKSGLYIYAHTTSHGMKEFTPAGWKHFNRSHVGLHCTALS</sequence>
<dbReference type="KEGG" id="bor:COCMIDRAFT_102773"/>
<reference evidence="2 3" key="1">
    <citation type="journal article" date="2013" name="PLoS Genet.">
        <title>Comparative genome structure, secondary metabolite, and effector coding capacity across Cochliobolus pathogens.</title>
        <authorList>
            <person name="Condon B.J."/>
            <person name="Leng Y."/>
            <person name="Wu D."/>
            <person name="Bushley K.E."/>
            <person name="Ohm R.A."/>
            <person name="Otillar R."/>
            <person name="Martin J."/>
            <person name="Schackwitz W."/>
            <person name="Grimwood J."/>
            <person name="MohdZainudin N."/>
            <person name="Xue C."/>
            <person name="Wang R."/>
            <person name="Manning V.A."/>
            <person name="Dhillon B."/>
            <person name="Tu Z.J."/>
            <person name="Steffenson B.J."/>
            <person name="Salamov A."/>
            <person name="Sun H."/>
            <person name="Lowry S."/>
            <person name="LaButti K."/>
            <person name="Han J."/>
            <person name="Copeland A."/>
            <person name="Lindquist E."/>
            <person name="Barry K."/>
            <person name="Schmutz J."/>
            <person name="Baker S.E."/>
            <person name="Ciuffetti L.M."/>
            <person name="Grigoriev I.V."/>
            <person name="Zhong S."/>
            <person name="Turgeon B.G."/>
        </authorList>
    </citation>
    <scope>NUCLEOTIDE SEQUENCE [LARGE SCALE GENOMIC DNA]</scope>
    <source>
        <strain evidence="2 3">ATCC 44560</strain>
    </source>
</reference>
<evidence type="ECO:0000256" key="1">
    <source>
        <dbReference type="SAM" id="SignalP"/>
    </source>
</evidence>
<evidence type="ECO:0000313" key="2">
    <source>
        <dbReference type="EMBL" id="EUC42726.1"/>
    </source>
</evidence>
<dbReference type="HOGENOM" id="CLU_185443_0_0_1"/>
<keyword evidence="1" id="KW-0732">Signal</keyword>
<feature type="signal peptide" evidence="1">
    <location>
        <begin position="1"/>
        <end position="22"/>
    </location>
</feature>